<dbReference type="GO" id="GO:0005544">
    <property type="term" value="F:calcium-dependent phospholipid binding"/>
    <property type="evidence" value="ECO:0007669"/>
    <property type="project" value="UniProtKB-KW"/>
</dbReference>
<comment type="similarity">
    <text evidence="3 13">Belongs to the annexin family.</text>
</comment>
<feature type="non-terminal residue" evidence="14">
    <location>
        <position position="1"/>
    </location>
</feature>
<dbReference type="FunFam" id="1.10.220.10:FF:000001">
    <property type="entry name" value="Annexin"/>
    <property type="match status" value="1"/>
</dbReference>
<evidence type="ECO:0000256" key="6">
    <source>
        <dbReference type="ARBA" id="ARBA00022737"/>
    </source>
</evidence>
<evidence type="ECO:0000313" key="15">
    <source>
        <dbReference type="Proteomes" id="UP000678393"/>
    </source>
</evidence>
<evidence type="ECO:0000256" key="4">
    <source>
        <dbReference type="ARBA" id="ARBA00011738"/>
    </source>
</evidence>
<dbReference type="GO" id="GO:0005576">
    <property type="term" value="C:extracellular region"/>
    <property type="evidence" value="ECO:0007669"/>
    <property type="project" value="UniProtKB-SubCell"/>
</dbReference>
<comment type="domain">
    <text evidence="13">A pair of annexin repeats may form one binding site for calcium and phospholipid.</text>
</comment>
<evidence type="ECO:0000256" key="3">
    <source>
        <dbReference type="ARBA" id="ARBA00007831"/>
    </source>
</evidence>
<dbReference type="SMART" id="SM00335">
    <property type="entry name" value="ANX"/>
    <property type="match status" value="4"/>
</dbReference>
<keyword evidence="8 13" id="KW-0041">Annexin</keyword>
<dbReference type="EMBL" id="CAJHNH020000282">
    <property type="protein sequence ID" value="CAG5116655.1"/>
    <property type="molecule type" value="Genomic_DNA"/>
</dbReference>
<organism evidence="14 15">
    <name type="scientific">Candidula unifasciata</name>
    <dbReference type="NCBI Taxonomy" id="100452"/>
    <lineage>
        <taxon>Eukaryota</taxon>
        <taxon>Metazoa</taxon>
        <taxon>Spiralia</taxon>
        <taxon>Lophotrochozoa</taxon>
        <taxon>Mollusca</taxon>
        <taxon>Gastropoda</taxon>
        <taxon>Heterobranchia</taxon>
        <taxon>Euthyneura</taxon>
        <taxon>Panpulmonata</taxon>
        <taxon>Eupulmonata</taxon>
        <taxon>Stylommatophora</taxon>
        <taxon>Helicina</taxon>
        <taxon>Helicoidea</taxon>
        <taxon>Geomitridae</taxon>
        <taxon>Candidula</taxon>
    </lineage>
</organism>
<gene>
    <name evidence="14" type="ORF">CUNI_LOCUS2213</name>
</gene>
<dbReference type="PANTHER" id="PTHR10502">
    <property type="entry name" value="ANNEXIN"/>
    <property type="match status" value="1"/>
</dbReference>
<dbReference type="Proteomes" id="UP000678393">
    <property type="component" value="Unassembled WGS sequence"/>
</dbReference>
<dbReference type="PROSITE" id="PS00223">
    <property type="entry name" value="ANNEXIN_1"/>
    <property type="match status" value="2"/>
</dbReference>
<keyword evidence="7 13" id="KW-0106">Calcium</keyword>
<evidence type="ECO:0000256" key="8">
    <source>
        <dbReference type="ARBA" id="ARBA00023216"/>
    </source>
</evidence>
<dbReference type="PRINTS" id="PR00196">
    <property type="entry name" value="ANNEXIN"/>
</dbReference>
<comment type="subcellular location">
    <subcellularLocation>
        <location evidence="1">Host cell</location>
    </subcellularLocation>
    <subcellularLocation>
        <location evidence="2">Secreted</location>
        <location evidence="2">Extracellular exosome</location>
    </subcellularLocation>
    <subcellularLocation>
        <location evidence="11">Tegument</location>
    </subcellularLocation>
</comment>
<evidence type="ECO:0000256" key="7">
    <source>
        <dbReference type="ARBA" id="ARBA00022837"/>
    </source>
</evidence>
<evidence type="ECO:0000256" key="13">
    <source>
        <dbReference type="RuleBase" id="RU003540"/>
    </source>
</evidence>
<comment type="caution">
    <text evidence="14">The sequence shown here is derived from an EMBL/GenBank/DDBJ whole genome shotgun (WGS) entry which is preliminary data.</text>
</comment>
<sequence length="312" mass="34994">SSIPPANPFDPEKAADALRKAMKGLGTNEDTVIQILTSHCNAQRLEIERKYRQLYNRDLRADLTSEISGKFLNIALTLLDHPRIFDVSECNEAMKGATTDEDALIEIVSTRSNEEIATICKFFKTTYKRDLERDVHAHTNEDIKPYLSSLLTGAREETLEPDVGLAKKEAQELFKAGEQMLTAEESTFHHMICVRSVPQLRETFSQYKKISGNDIEGAIESELSGNLQTAFLDIIKAIKNPASYFAERLFKSMKGAGTNDRTMVRAIVSRSEVDMAAIKEEFQKAYGKSVAEFIRGDTSGDYRKILVAIVKE</sequence>
<evidence type="ECO:0000256" key="10">
    <source>
        <dbReference type="ARBA" id="ARBA00059330"/>
    </source>
</evidence>
<dbReference type="GO" id="GO:0005634">
    <property type="term" value="C:nucleus"/>
    <property type="evidence" value="ECO:0007669"/>
    <property type="project" value="TreeGrafter"/>
</dbReference>
<proteinExistence type="inferred from homology"/>
<evidence type="ECO:0000256" key="5">
    <source>
        <dbReference type="ARBA" id="ARBA00022723"/>
    </source>
</evidence>
<dbReference type="InterPro" id="IPR001464">
    <property type="entry name" value="Annexin"/>
</dbReference>
<dbReference type="InterPro" id="IPR018502">
    <property type="entry name" value="Annexin_repeat"/>
</dbReference>
<evidence type="ECO:0000256" key="9">
    <source>
        <dbReference type="ARBA" id="ARBA00023302"/>
    </source>
</evidence>
<dbReference type="GO" id="GO:0001786">
    <property type="term" value="F:phosphatidylserine binding"/>
    <property type="evidence" value="ECO:0007669"/>
    <property type="project" value="TreeGrafter"/>
</dbReference>
<keyword evidence="6 13" id="KW-0677">Repeat</keyword>
<dbReference type="FunFam" id="1.10.220.10:FF:000002">
    <property type="entry name" value="Annexin"/>
    <property type="match status" value="1"/>
</dbReference>
<reference evidence="14" key="1">
    <citation type="submission" date="2021-04" db="EMBL/GenBank/DDBJ databases">
        <authorList>
            <consortium name="Molecular Ecology Group"/>
        </authorList>
    </citation>
    <scope>NUCLEOTIDE SEQUENCE</scope>
</reference>
<dbReference type="AlphaFoldDB" id="A0A8S3YM74"/>
<keyword evidence="9 13" id="KW-0111">Calcium/phospholipid-binding</keyword>
<dbReference type="InterPro" id="IPR018252">
    <property type="entry name" value="Annexin_repeat_CS"/>
</dbReference>
<dbReference type="GO" id="GO:0043657">
    <property type="term" value="C:host cell"/>
    <property type="evidence" value="ECO:0007669"/>
    <property type="project" value="UniProtKB-SubCell"/>
</dbReference>
<evidence type="ECO:0000256" key="11">
    <source>
        <dbReference type="ARBA" id="ARBA00060393"/>
    </source>
</evidence>
<evidence type="ECO:0000256" key="12">
    <source>
        <dbReference type="ARBA" id="ARBA00077076"/>
    </source>
</evidence>
<name>A0A8S3YM74_9EUPU</name>
<comment type="function">
    <text evidence="10">Involved in reproduction of the worm. Involved in host-parasite interaction. Delivered into the host cell by means of parasite exosomes. Binds to acidic phospholipid membranes in a calcium-dependent manner in vitro. Causes aggregation of liposomes in the presence of calcium, but not in its absence. Likely to promote membrane fusion. May provide structural integrity within the tegument.</text>
</comment>
<dbReference type="GO" id="GO:0005509">
    <property type="term" value="F:calcium ion binding"/>
    <property type="evidence" value="ECO:0007669"/>
    <property type="project" value="InterPro"/>
</dbReference>
<evidence type="ECO:0000313" key="14">
    <source>
        <dbReference type="EMBL" id="CAG5116655.1"/>
    </source>
</evidence>
<accession>A0A8S3YM74</accession>
<dbReference type="InterPro" id="IPR037104">
    <property type="entry name" value="Annexin_sf"/>
</dbReference>
<dbReference type="PANTHER" id="PTHR10502:SF102">
    <property type="entry name" value="ANNEXIN B11"/>
    <property type="match status" value="1"/>
</dbReference>
<dbReference type="Pfam" id="PF00191">
    <property type="entry name" value="Annexin"/>
    <property type="match status" value="4"/>
</dbReference>
<keyword evidence="5" id="KW-0479">Metal-binding</keyword>
<evidence type="ECO:0000256" key="2">
    <source>
        <dbReference type="ARBA" id="ARBA00004550"/>
    </source>
</evidence>
<comment type="subunit">
    <text evidence="4">Homodimer.</text>
</comment>
<dbReference type="Gene3D" id="1.10.220.10">
    <property type="entry name" value="Annexin"/>
    <property type="match status" value="4"/>
</dbReference>
<protein>
    <recommendedName>
        <fullName evidence="12 13">Annexin</fullName>
    </recommendedName>
</protein>
<keyword evidence="15" id="KW-1185">Reference proteome</keyword>
<dbReference type="OrthoDB" id="37886at2759"/>
<dbReference type="FunFam" id="1.10.220.10:FF:000005">
    <property type="entry name" value="Annexin"/>
    <property type="match status" value="1"/>
</dbReference>
<dbReference type="PROSITE" id="PS51897">
    <property type="entry name" value="ANNEXIN_2"/>
    <property type="match status" value="4"/>
</dbReference>
<dbReference type="GO" id="GO:0005886">
    <property type="term" value="C:plasma membrane"/>
    <property type="evidence" value="ECO:0007669"/>
    <property type="project" value="TreeGrafter"/>
</dbReference>
<dbReference type="SUPFAM" id="SSF47874">
    <property type="entry name" value="Annexin"/>
    <property type="match status" value="1"/>
</dbReference>
<dbReference type="GO" id="GO:0012506">
    <property type="term" value="C:vesicle membrane"/>
    <property type="evidence" value="ECO:0007669"/>
    <property type="project" value="TreeGrafter"/>
</dbReference>
<dbReference type="GO" id="GO:0005737">
    <property type="term" value="C:cytoplasm"/>
    <property type="evidence" value="ECO:0007669"/>
    <property type="project" value="TreeGrafter"/>
</dbReference>
<evidence type="ECO:0000256" key="1">
    <source>
        <dbReference type="ARBA" id="ARBA00004340"/>
    </source>
</evidence>